<dbReference type="Pfam" id="PF15053">
    <property type="entry name" value="Njmu-R1"/>
    <property type="match status" value="1"/>
</dbReference>
<dbReference type="PANTHER" id="PTHR14416">
    <property type="entry name" value="PROTEIN NJMU-R1"/>
    <property type="match status" value="1"/>
</dbReference>
<dbReference type="AlphaFoldDB" id="A0A7R9BH92"/>
<gene>
    <name evidence="1" type="ORF">NMOB1V02_LOCUS2097</name>
</gene>
<name>A0A7R9BH92_9CRUS</name>
<dbReference type="EMBL" id="OA882263">
    <property type="protein sequence ID" value="CAD7274249.1"/>
    <property type="molecule type" value="Genomic_DNA"/>
</dbReference>
<accession>A0A7R9BH92</accession>
<dbReference type="OrthoDB" id="20238at2759"/>
<dbReference type="Proteomes" id="UP000678499">
    <property type="component" value="Unassembled WGS sequence"/>
</dbReference>
<proteinExistence type="predicted"/>
<evidence type="ECO:0000313" key="1">
    <source>
        <dbReference type="EMBL" id="CAD7274249.1"/>
    </source>
</evidence>
<evidence type="ECO:0000313" key="2">
    <source>
        <dbReference type="Proteomes" id="UP000678499"/>
    </source>
</evidence>
<dbReference type="GO" id="GO:0099041">
    <property type="term" value="P:vesicle tethering to Golgi"/>
    <property type="evidence" value="ECO:0007669"/>
    <property type="project" value="InterPro"/>
</dbReference>
<dbReference type="PANTHER" id="PTHR14416:SF2">
    <property type="entry name" value="PROTEIN NJMU-R1"/>
    <property type="match status" value="1"/>
</dbReference>
<keyword evidence="2" id="KW-1185">Reference proteome</keyword>
<dbReference type="GO" id="GO:0005802">
    <property type="term" value="C:trans-Golgi network"/>
    <property type="evidence" value="ECO:0007669"/>
    <property type="project" value="InterPro"/>
</dbReference>
<dbReference type="InterPro" id="IPR028280">
    <property type="entry name" value="Njmu-R1"/>
</dbReference>
<sequence>MESLRKGPSLSCRYAIYSYNPQRCREYSQNGLKSEDSIDLEDVSPAPSCSFGILPDVNSDEEGVGNRMWCLSLVCGNLEPDLEVDLRPFVAKRIGRGLLGIGSTPVSPMDFKLPSESGRVVPLAHSFCTMLSPGPKSKAVNNDDDLKLIICLLCSSPHLLRAYNLELLQFCQRVASEINAESTEIPKETKAKMASWDTQTHYISNCLSLLGHENTSLLLQAILENRILEISSDDADLETSLRQLWETFNIAKIVGAHDDQQTTKFSLVVKRDDINIFGFDRSASNFAAEWARVLHHHVSDHVKLKDHFDAFNGKIVQILNNLKRMVKAGDASYHALFRSSLFLRWTGAPVTFLKHVRDQTDAADAEMIEVIDVLREFLIEEGFRD</sequence>
<reference evidence="1" key="1">
    <citation type="submission" date="2020-11" db="EMBL/GenBank/DDBJ databases">
        <authorList>
            <person name="Tran Van P."/>
        </authorList>
    </citation>
    <scope>NUCLEOTIDE SEQUENCE</scope>
</reference>
<organism evidence="1">
    <name type="scientific">Notodromas monacha</name>
    <dbReference type="NCBI Taxonomy" id="399045"/>
    <lineage>
        <taxon>Eukaryota</taxon>
        <taxon>Metazoa</taxon>
        <taxon>Ecdysozoa</taxon>
        <taxon>Arthropoda</taxon>
        <taxon>Crustacea</taxon>
        <taxon>Oligostraca</taxon>
        <taxon>Ostracoda</taxon>
        <taxon>Podocopa</taxon>
        <taxon>Podocopida</taxon>
        <taxon>Cypridocopina</taxon>
        <taxon>Cypridoidea</taxon>
        <taxon>Cyprididae</taxon>
        <taxon>Notodromas</taxon>
    </lineage>
</organism>
<protein>
    <submittedName>
        <fullName evidence="1">Uncharacterized protein</fullName>
    </submittedName>
</protein>
<dbReference type="EMBL" id="CAJPEX010000226">
    <property type="protein sequence ID" value="CAG0914401.1"/>
    <property type="molecule type" value="Genomic_DNA"/>
</dbReference>